<accession>A0A162AZ14</accession>
<dbReference type="InterPro" id="IPR011008">
    <property type="entry name" value="Dimeric_a/b-barrel"/>
</dbReference>
<gene>
    <name evidence="1" type="ORF">N478_23365</name>
</gene>
<evidence type="ECO:0008006" key="3">
    <source>
        <dbReference type="Google" id="ProtNLM"/>
    </source>
</evidence>
<proteinExistence type="predicted"/>
<dbReference type="EMBL" id="AUXX01000031">
    <property type="protein sequence ID" value="KZN63890.1"/>
    <property type="molecule type" value="Genomic_DNA"/>
</dbReference>
<comment type="caution">
    <text evidence="1">The sequence shown here is derived from an EMBL/GenBank/DDBJ whole genome shotgun (WGS) entry which is preliminary data.</text>
</comment>
<dbReference type="PATRIC" id="fig|1365257.3.peg.3491"/>
<evidence type="ECO:0000313" key="2">
    <source>
        <dbReference type="Proteomes" id="UP000076661"/>
    </source>
</evidence>
<evidence type="ECO:0000313" key="1">
    <source>
        <dbReference type="EMBL" id="KZN63890.1"/>
    </source>
</evidence>
<dbReference type="RefSeq" id="WP_063381929.1">
    <property type="nucleotide sequence ID" value="NZ_AUXX01000031.1"/>
</dbReference>
<sequence>MPVRITLTTDRNEVTSPLKVTKLERKFKGEHKYGNSKYNEFHFKKEKLSNSNDLYKLIDKHVIKNKLNHAKFCVVTLCKIKNNDSKKFLEQFFSVLPHMKESPGFVDFRLYKSKNKNSSFNYINIATWSCIKELEITFAKIKKSGLLKGGFDSTSEIAICNLPEIKKD</sequence>
<dbReference type="Gene3D" id="3.30.70.100">
    <property type="match status" value="1"/>
</dbReference>
<dbReference type="AlphaFoldDB" id="A0A162AZ14"/>
<organism evidence="1 2">
    <name type="scientific">Pseudoalteromonas luteoviolacea S4060-1</name>
    <dbReference type="NCBI Taxonomy" id="1365257"/>
    <lineage>
        <taxon>Bacteria</taxon>
        <taxon>Pseudomonadati</taxon>
        <taxon>Pseudomonadota</taxon>
        <taxon>Gammaproteobacteria</taxon>
        <taxon>Alteromonadales</taxon>
        <taxon>Pseudoalteromonadaceae</taxon>
        <taxon>Pseudoalteromonas</taxon>
    </lineage>
</organism>
<dbReference type="Proteomes" id="UP000076661">
    <property type="component" value="Unassembled WGS sequence"/>
</dbReference>
<name>A0A162AZ14_9GAMM</name>
<protein>
    <recommendedName>
        <fullName evidence="3">ABM domain-containing protein</fullName>
    </recommendedName>
</protein>
<dbReference type="SUPFAM" id="SSF54909">
    <property type="entry name" value="Dimeric alpha+beta barrel"/>
    <property type="match status" value="1"/>
</dbReference>
<reference evidence="1 2" key="1">
    <citation type="submission" date="2013-07" db="EMBL/GenBank/DDBJ databases">
        <title>Comparative Genomic and Metabolomic Analysis of Twelve Strains of Pseudoalteromonas luteoviolacea.</title>
        <authorList>
            <person name="Vynne N.G."/>
            <person name="Mansson M."/>
            <person name="Gram L."/>
        </authorList>
    </citation>
    <scope>NUCLEOTIDE SEQUENCE [LARGE SCALE GENOMIC DNA]</scope>
    <source>
        <strain evidence="1 2">S4060-1</strain>
    </source>
</reference>